<dbReference type="GO" id="GO:0005886">
    <property type="term" value="C:plasma membrane"/>
    <property type="evidence" value="ECO:0007669"/>
    <property type="project" value="InterPro"/>
</dbReference>
<dbReference type="GO" id="GO:0009306">
    <property type="term" value="P:protein secretion"/>
    <property type="evidence" value="ECO:0007669"/>
    <property type="project" value="InterPro"/>
</dbReference>
<sequence>MKTRIWRGLQAFGLWGLPPIVLALLLAMAFAAWCVASPAGTRWLLRTAASQLGGEAHGVRGTLARGLYVEGLAIALPDVDVRVVGLHLKALWPELLDRRLHVNDLSAARVDVDLRTGPAAAPAADEPFRMPALPLGLRVDRLALGGLGLRIDGEPLPVDLLSVSTALTLDAHTATVTLDHLQAAHEDTLLQLDGSLALRGLAAPWPFELNLHGSAQDRSAQSPVCLRRLLAARGGARESSGAGHPGEDPSGAHTTAAEPPEDECRIELDLRLAGTLQALHLQASGRGEGLELRARAEIRPNQSFPLGEAQADLRLPGGTRVTLDVSPQARGADGLRPIRAQWSVRELRPGPWLPPGLGPALLNLKGELRARLDAGQRLQDLGLDLAFDGPSQWNGQPLSGRIRLERLSRADGALFDARAAAPADLLGLRAAGLDVDLALGPDRIRAGGDAAADASRLALQARLPALAALWPGLPGGAELDLDVSGPLADHRGRLQARYVPADARDGVPGRAPMSLALAFGGGWTQAQGWRGQLTALRAEHAGLALNSQAAVPLALDAAGGWQVGQAVLGLALDGESLLSLRHQASAGGQGHWETRGRIDPLTITPERITRLQAWLGRAAARQGGVRTQLSEQARRSRLDASLDWNLKFDDALSGEIHLARQGGDLTVPGDVPIELGLEDARLDLAIRRLGPGLSRADADLRVRTREMGSMRLRADTPVHATPGGGLALRPQDERHLRFEARSEDLAWVNLLLGGEMEVGGTLHADIQGRSRPDGSWTLSGPLRGDDLRLLIADQGVRLLDGTLRAHFDGTRVLLDQLRFPAVRRVVPKEWRTATWIAENPDAQGGDLNLTGAWDLIERQGEADVAFRRYPILQRADRYAMISGSLQIRATLPEIRIGGKITADAGWFDLDMLNAIPSLDGDVVILKPGETAAMLDCPADPPPAAPTAAPPAAAAARAARPAARRADDAARTVPCLDASPPLDLRADLTVDLGPRFYLTGFGLDSGLIGSMDLHLSEGKLTALGQLRTRGGAINTYGQHLQLRRGTITFQGDVANPVLDIQALRTDVAVQAGVRVAGTARRPRIDLMSRPEVSETEKLSWLLLGHGPDQGGADMSLLFSVGSSFLSGGEPFYKRFGLDELSMRSGELGSTGSVLPVESVVSGLDAGASPIEQRFVLAGKNLTEDLRLSLEQALAQTGTVARLSYRLMRNLQAEVTTGTVSGLALVYRWFSMD</sequence>
<dbReference type="AlphaFoldDB" id="A0A7W9TPS4"/>
<name>A0A7W9TPS4_CASDE</name>
<evidence type="ECO:0000256" key="1">
    <source>
        <dbReference type="ARBA" id="ARBA00004167"/>
    </source>
</evidence>
<evidence type="ECO:0000259" key="6">
    <source>
        <dbReference type="Pfam" id="PF04357"/>
    </source>
</evidence>
<keyword evidence="2" id="KW-0812">Transmembrane</keyword>
<dbReference type="PANTHER" id="PTHR36985:SF1">
    <property type="entry name" value="TRANSLOCATION AND ASSEMBLY MODULE SUBUNIT TAMB"/>
    <property type="match status" value="1"/>
</dbReference>
<evidence type="ECO:0000256" key="4">
    <source>
        <dbReference type="ARBA" id="ARBA00023136"/>
    </source>
</evidence>
<evidence type="ECO:0000256" key="5">
    <source>
        <dbReference type="SAM" id="MobiDB-lite"/>
    </source>
</evidence>
<dbReference type="RefSeq" id="WP_244978203.1">
    <property type="nucleotide sequence ID" value="NZ_JACHIB010000006.1"/>
</dbReference>
<feature type="region of interest" description="Disordered" evidence="5">
    <location>
        <begin position="941"/>
        <end position="970"/>
    </location>
</feature>
<feature type="compositionally biased region" description="Low complexity" evidence="5">
    <location>
        <begin position="949"/>
        <end position="960"/>
    </location>
</feature>
<proteinExistence type="predicted"/>
<dbReference type="Proteomes" id="UP000541136">
    <property type="component" value="Unassembled WGS sequence"/>
</dbReference>
<evidence type="ECO:0000256" key="3">
    <source>
        <dbReference type="ARBA" id="ARBA00022989"/>
    </source>
</evidence>
<keyword evidence="4" id="KW-0472">Membrane</keyword>
<reference evidence="7 8" key="1">
    <citation type="submission" date="2020-08" db="EMBL/GenBank/DDBJ databases">
        <title>Genomic Encyclopedia of Type Strains, Phase IV (KMG-IV): sequencing the most valuable type-strain genomes for metagenomic binning, comparative biology and taxonomic classification.</title>
        <authorList>
            <person name="Goeker M."/>
        </authorList>
    </citation>
    <scope>NUCLEOTIDE SEQUENCE [LARGE SCALE GENOMIC DNA]</scope>
    <source>
        <strain evidence="7 8">DSM 12141</strain>
    </source>
</reference>
<gene>
    <name evidence="7" type="ORF">HNR28_001379</name>
</gene>
<feature type="domain" description="Translocation and assembly module TamB C-terminal" evidence="6">
    <location>
        <begin position="841"/>
        <end position="1226"/>
    </location>
</feature>
<protein>
    <submittedName>
        <fullName evidence="7">Translocation and assembly module TamB</fullName>
    </submittedName>
</protein>
<evidence type="ECO:0000256" key="2">
    <source>
        <dbReference type="ARBA" id="ARBA00022692"/>
    </source>
</evidence>
<comment type="caution">
    <text evidence="7">The sequence shown here is derived from an EMBL/GenBank/DDBJ whole genome shotgun (WGS) entry which is preliminary data.</text>
</comment>
<dbReference type="Pfam" id="PF04357">
    <property type="entry name" value="TamB"/>
    <property type="match status" value="1"/>
</dbReference>
<feature type="region of interest" description="Disordered" evidence="5">
    <location>
        <begin position="236"/>
        <end position="261"/>
    </location>
</feature>
<dbReference type="InterPro" id="IPR007452">
    <property type="entry name" value="TamB_C"/>
</dbReference>
<evidence type="ECO:0000313" key="7">
    <source>
        <dbReference type="EMBL" id="MBB6083342.1"/>
    </source>
</evidence>
<evidence type="ECO:0000313" key="8">
    <source>
        <dbReference type="Proteomes" id="UP000541136"/>
    </source>
</evidence>
<dbReference type="PANTHER" id="PTHR36985">
    <property type="entry name" value="TRANSLOCATION AND ASSEMBLY MODULE SUBUNIT TAMB"/>
    <property type="match status" value="1"/>
</dbReference>
<dbReference type="GO" id="GO:0097347">
    <property type="term" value="C:TAM protein secretion complex"/>
    <property type="evidence" value="ECO:0007669"/>
    <property type="project" value="TreeGrafter"/>
</dbReference>
<dbReference type="EMBL" id="JACHIB010000006">
    <property type="protein sequence ID" value="MBB6083342.1"/>
    <property type="molecule type" value="Genomic_DNA"/>
</dbReference>
<keyword evidence="3" id="KW-1133">Transmembrane helix</keyword>
<comment type="subcellular location">
    <subcellularLocation>
        <location evidence="1">Membrane</location>
        <topology evidence="1">Single-pass membrane protein</topology>
    </subcellularLocation>
</comment>
<organism evidence="7 8">
    <name type="scientific">Castellaniella defragrans</name>
    <name type="common">Alcaligenes defragrans</name>
    <dbReference type="NCBI Taxonomy" id="75697"/>
    <lineage>
        <taxon>Bacteria</taxon>
        <taxon>Pseudomonadati</taxon>
        <taxon>Pseudomonadota</taxon>
        <taxon>Betaproteobacteria</taxon>
        <taxon>Burkholderiales</taxon>
        <taxon>Alcaligenaceae</taxon>
        <taxon>Castellaniella</taxon>
    </lineage>
</organism>
<accession>A0A7W9TPS4</accession>